<proteinExistence type="predicted"/>
<evidence type="ECO:0000313" key="1">
    <source>
        <dbReference type="EMBL" id="KAK7508238.1"/>
    </source>
</evidence>
<sequence>MSYKLGTGVRTENRHQQYLSLKPIPYRSFPEERLSLFFSDGFCSLSQLRSHGMLECTTYKERTGSVGQNTRFSPHASAISKWGLARWARLPLPVFQIQFPVWNALALGNVISASQSLCVNTTCVF</sequence>
<dbReference type="AlphaFoldDB" id="A0ABD0M8U7"/>
<protein>
    <submittedName>
        <fullName evidence="1">Uncharacterized protein</fullName>
    </submittedName>
</protein>
<accession>A0ABD0M8U7</accession>
<dbReference type="Proteomes" id="UP001519460">
    <property type="component" value="Unassembled WGS sequence"/>
</dbReference>
<reference evidence="1 2" key="1">
    <citation type="journal article" date="2023" name="Sci. Data">
        <title>Genome assembly of the Korean intertidal mud-creeper Batillaria attramentaria.</title>
        <authorList>
            <person name="Patra A.K."/>
            <person name="Ho P.T."/>
            <person name="Jun S."/>
            <person name="Lee S.J."/>
            <person name="Kim Y."/>
            <person name="Won Y.J."/>
        </authorList>
    </citation>
    <scope>NUCLEOTIDE SEQUENCE [LARGE SCALE GENOMIC DNA]</scope>
    <source>
        <strain evidence="1">Wonlab-2016</strain>
    </source>
</reference>
<dbReference type="EMBL" id="JACVVK020000002">
    <property type="protein sequence ID" value="KAK7508238.1"/>
    <property type="molecule type" value="Genomic_DNA"/>
</dbReference>
<gene>
    <name evidence="1" type="ORF">BaRGS_00000477</name>
</gene>
<evidence type="ECO:0000313" key="2">
    <source>
        <dbReference type="Proteomes" id="UP001519460"/>
    </source>
</evidence>
<keyword evidence="2" id="KW-1185">Reference proteome</keyword>
<name>A0ABD0M8U7_9CAEN</name>
<comment type="caution">
    <text evidence="1">The sequence shown here is derived from an EMBL/GenBank/DDBJ whole genome shotgun (WGS) entry which is preliminary data.</text>
</comment>
<organism evidence="1 2">
    <name type="scientific">Batillaria attramentaria</name>
    <dbReference type="NCBI Taxonomy" id="370345"/>
    <lineage>
        <taxon>Eukaryota</taxon>
        <taxon>Metazoa</taxon>
        <taxon>Spiralia</taxon>
        <taxon>Lophotrochozoa</taxon>
        <taxon>Mollusca</taxon>
        <taxon>Gastropoda</taxon>
        <taxon>Caenogastropoda</taxon>
        <taxon>Sorbeoconcha</taxon>
        <taxon>Cerithioidea</taxon>
        <taxon>Batillariidae</taxon>
        <taxon>Batillaria</taxon>
    </lineage>
</organism>